<evidence type="ECO:0000256" key="1">
    <source>
        <dbReference type="ARBA" id="ARBA00001946"/>
    </source>
</evidence>
<evidence type="ECO:0000256" key="5">
    <source>
        <dbReference type="ARBA" id="ARBA00022694"/>
    </source>
</evidence>
<comment type="cofactor">
    <cofactor evidence="1 10">
        <name>Mg(2+)</name>
        <dbReference type="ChEBI" id="CHEBI:18420"/>
    </cofactor>
</comment>
<dbReference type="Pfam" id="PF01715">
    <property type="entry name" value="IPPT"/>
    <property type="match status" value="1"/>
</dbReference>
<comment type="catalytic activity">
    <reaction evidence="9 10 11">
        <text>adenosine(37) in tRNA + dimethylallyl diphosphate = N(6)-dimethylallyladenosine(37) in tRNA + diphosphate</text>
        <dbReference type="Rhea" id="RHEA:26482"/>
        <dbReference type="Rhea" id="RHEA-COMP:10162"/>
        <dbReference type="Rhea" id="RHEA-COMP:10375"/>
        <dbReference type="ChEBI" id="CHEBI:33019"/>
        <dbReference type="ChEBI" id="CHEBI:57623"/>
        <dbReference type="ChEBI" id="CHEBI:74411"/>
        <dbReference type="ChEBI" id="CHEBI:74415"/>
        <dbReference type="EC" id="2.5.1.75"/>
    </reaction>
</comment>
<keyword evidence="5 10" id="KW-0819">tRNA processing</keyword>
<feature type="region of interest" description="Interaction with substrate tRNA" evidence="10">
    <location>
        <begin position="35"/>
        <end position="38"/>
    </location>
</feature>
<dbReference type="Proteomes" id="UP001200430">
    <property type="component" value="Unassembled WGS sequence"/>
</dbReference>
<sequence length="318" mass="36059">MAIPILAVIGPTAVGKTSLSLDFAKALNGEVISVDSRQVYRYMDVGTDKVDPATRRDILHHLIDVVDPDETFSAADFAEQASDAVDRIRARGRVPILVGGTPFYYRAMLDEVLTIDVPSDPEIRRELEAVGEEENGPAKLHSMLAEADPDSASRLHVNDTVRVIRAIEIFRLSGKPSSWWRDRPKKESSRFAPLYFGLTRPRDELHRTIAKRVKQQFHGGYPEEVRWLLDNGFSPELPSMKGFGYRELVLYHMGKMSLEEGIESDTVATRRFSKRQMTWFRKFSPAIWYDLSEKEYNKVLSSMIDKAVHHLRAGGVVL</sequence>
<feature type="binding site" evidence="10">
    <location>
        <begin position="10"/>
        <end position="17"/>
    </location>
    <ligand>
        <name>ATP</name>
        <dbReference type="ChEBI" id="CHEBI:30616"/>
    </ligand>
</feature>
<dbReference type="InterPro" id="IPR027417">
    <property type="entry name" value="P-loop_NTPase"/>
</dbReference>
<evidence type="ECO:0000256" key="13">
    <source>
        <dbReference type="RuleBase" id="RU003785"/>
    </source>
</evidence>
<evidence type="ECO:0000256" key="2">
    <source>
        <dbReference type="ARBA" id="ARBA00003213"/>
    </source>
</evidence>
<dbReference type="NCBIfam" id="TIGR00174">
    <property type="entry name" value="miaA"/>
    <property type="match status" value="1"/>
</dbReference>
<keyword evidence="15" id="KW-1185">Reference proteome</keyword>
<dbReference type="PANTHER" id="PTHR11088:SF60">
    <property type="entry name" value="TRNA DIMETHYLALLYLTRANSFERASE"/>
    <property type="match status" value="1"/>
</dbReference>
<evidence type="ECO:0000256" key="8">
    <source>
        <dbReference type="ARBA" id="ARBA00022842"/>
    </source>
</evidence>
<comment type="function">
    <text evidence="2 10 12">Catalyzes the transfer of a dimethylallyl group onto the adenine at position 37 in tRNAs that read codons beginning with uridine, leading to the formation of N6-(dimethylallyl)adenosine (i(6)A).</text>
</comment>
<dbReference type="HAMAP" id="MF_00185">
    <property type="entry name" value="IPP_trans"/>
    <property type="match status" value="1"/>
</dbReference>
<evidence type="ECO:0000256" key="6">
    <source>
        <dbReference type="ARBA" id="ARBA00022741"/>
    </source>
</evidence>
<gene>
    <name evidence="10 14" type="primary">miaA</name>
    <name evidence="14" type="ORF">L2W38_04255</name>
</gene>
<comment type="caution">
    <text evidence="10">Lacks conserved residue(s) required for the propagation of feature annotation.</text>
</comment>
<dbReference type="Gene3D" id="1.10.20.140">
    <property type="match status" value="1"/>
</dbReference>
<evidence type="ECO:0000313" key="15">
    <source>
        <dbReference type="Proteomes" id="UP001200430"/>
    </source>
</evidence>
<dbReference type="EMBL" id="JAKGUD010000003">
    <property type="protein sequence ID" value="MCF4142028.1"/>
    <property type="molecule type" value="Genomic_DNA"/>
</dbReference>
<dbReference type="Gene3D" id="3.40.50.300">
    <property type="entry name" value="P-loop containing nucleotide triphosphate hydrolases"/>
    <property type="match status" value="1"/>
</dbReference>
<keyword evidence="7 10" id="KW-0067">ATP-binding</keyword>
<evidence type="ECO:0000256" key="11">
    <source>
        <dbReference type="RuleBase" id="RU003783"/>
    </source>
</evidence>
<comment type="caution">
    <text evidence="14">The sequence shown here is derived from an EMBL/GenBank/DDBJ whole genome shotgun (WGS) entry which is preliminary data.</text>
</comment>
<dbReference type="SUPFAM" id="SSF52540">
    <property type="entry name" value="P-loop containing nucleoside triphosphate hydrolases"/>
    <property type="match status" value="1"/>
</dbReference>
<evidence type="ECO:0000256" key="4">
    <source>
        <dbReference type="ARBA" id="ARBA00022679"/>
    </source>
</evidence>
<keyword evidence="6 10" id="KW-0547">Nucleotide-binding</keyword>
<feature type="site" description="Interaction with substrate tRNA" evidence="10">
    <location>
        <position position="101"/>
    </location>
</feature>
<evidence type="ECO:0000256" key="3">
    <source>
        <dbReference type="ARBA" id="ARBA00005842"/>
    </source>
</evidence>
<dbReference type="RefSeq" id="WP_236098784.1">
    <property type="nucleotide sequence ID" value="NZ_JAKGUD010000003.1"/>
</dbReference>
<evidence type="ECO:0000256" key="10">
    <source>
        <dbReference type="HAMAP-Rule" id="MF_00185"/>
    </source>
</evidence>
<evidence type="ECO:0000256" key="7">
    <source>
        <dbReference type="ARBA" id="ARBA00022840"/>
    </source>
</evidence>
<dbReference type="PANTHER" id="PTHR11088">
    <property type="entry name" value="TRNA DIMETHYLALLYLTRANSFERASE"/>
    <property type="match status" value="1"/>
</dbReference>
<feature type="binding site" evidence="10">
    <location>
        <begin position="12"/>
        <end position="17"/>
    </location>
    <ligand>
        <name>substrate</name>
    </ligand>
</feature>
<evidence type="ECO:0000313" key="14">
    <source>
        <dbReference type="EMBL" id="MCF4142028.1"/>
    </source>
</evidence>
<dbReference type="GO" id="GO:0052381">
    <property type="term" value="F:tRNA dimethylallyltransferase activity"/>
    <property type="evidence" value="ECO:0007669"/>
    <property type="project" value="UniProtKB-EC"/>
</dbReference>
<evidence type="ECO:0000256" key="9">
    <source>
        <dbReference type="ARBA" id="ARBA00049563"/>
    </source>
</evidence>
<feature type="site" description="Interaction with substrate tRNA" evidence="10">
    <location>
        <position position="124"/>
    </location>
</feature>
<organism evidence="14 15">
    <name type="scientific">Dethiosulfovibrio marinus</name>
    <dbReference type="NCBI Taxonomy" id="133532"/>
    <lineage>
        <taxon>Bacteria</taxon>
        <taxon>Thermotogati</taxon>
        <taxon>Synergistota</taxon>
        <taxon>Synergistia</taxon>
        <taxon>Synergistales</taxon>
        <taxon>Dethiosulfovibrionaceae</taxon>
        <taxon>Dethiosulfovibrio</taxon>
    </lineage>
</organism>
<comment type="similarity">
    <text evidence="3 10 13">Belongs to the IPP transferase family.</text>
</comment>
<keyword evidence="8 10" id="KW-0460">Magnesium</keyword>
<dbReference type="InterPro" id="IPR018022">
    <property type="entry name" value="IPT"/>
</dbReference>
<comment type="subunit">
    <text evidence="10">Monomer.</text>
</comment>
<keyword evidence="4 10" id="KW-0808">Transferase</keyword>
<name>A0ABS9ELE0_9BACT</name>
<proteinExistence type="inferred from homology"/>
<dbReference type="InterPro" id="IPR039657">
    <property type="entry name" value="Dimethylallyltransferase"/>
</dbReference>
<accession>A0ABS9ELE0</accession>
<protein>
    <recommendedName>
        <fullName evidence="10">tRNA dimethylallyltransferase</fullName>
        <ecNumber evidence="10">2.5.1.75</ecNumber>
    </recommendedName>
    <alternativeName>
        <fullName evidence="10">Dimethylallyl diphosphate:tRNA dimethylallyltransferase</fullName>
        <shortName evidence="10">DMAPP:tRNA dimethylallyltransferase</shortName>
        <shortName evidence="10">DMATase</shortName>
    </alternativeName>
    <alternativeName>
        <fullName evidence="10">Isopentenyl-diphosphate:tRNA isopentenyltransferase</fullName>
        <shortName evidence="10">IPP transferase</shortName>
        <shortName evidence="10">IPPT</shortName>
        <shortName evidence="10">IPTase</shortName>
    </alternativeName>
</protein>
<dbReference type="EC" id="2.5.1.75" evidence="10"/>
<evidence type="ECO:0000256" key="12">
    <source>
        <dbReference type="RuleBase" id="RU003784"/>
    </source>
</evidence>
<reference evidence="14 15" key="1">
    <citation type="submission" date="2022-01" db="EMBL/GenBank/DDBJ databases">
        <title>Dethiosulfovibrio faecalis sp. nov., a novel proteolytic, non-sulfur-reducing bacterium isolated from a marine aquaculture solid waste bioreactor.</title>
        <authorList>
            <person name="Grabowski S."/>
            <person name="Apolinario E."/>
            <person name="Schneider N."/>
            <person name="Marshall C.W."/>
            <person name="Sowers K.R."/>
        </authorList>
    </citation>
    <scope>NUCLEOTIDE SEQUENCE [LARGE SCALE GENOMIC DNA]</scope>
    <source>
        <strain evidence="14 15">DSM 12537</strain>
    </source>
</reference>